<sequence length="17" mass="1937">MKQKVTGIPTLEEPHKT</sequence>
<reference evidence="1" key="2">
    <citation type="journal article" date="2015" name="Fish Shellfish Immunol.">
        <title>Early steps in the European eel (Anguilla anguilla)-Vibrio vulnificus interaction in the gills: Role of the RtxA13 toxin.</title>
        <authorList>
            <person name="Callol A."/>
            <person name="Pajuelo D."/>
            <person name="Ebbesson L."/>
            <person name="Teles M."/>
            <person name="MacKenzie S."/>
            <person name="Amaro C."/>
        </authorList>
    </citation>
    <scope>NUCLEOTIDE SEQUENCE</scope>
</reference>
<evidence type="ECO:0000313" key="1">
    <source>
        <dbReference type="EMBL" id="JAH62768.1"/>
    </source>
</evidence>
<dbReference type="EMBL" id="GBXM01045809">
    <property type="protein sequence ID" value="JAH62768.1"/>
    <property type="molecule type" value="Transcribed_RNA"/>
</dbReference>
<accession>A0A0E9UCW8</accession>
<proteinExistence type="predicted"/>
<protein>
    <submittedName>
        <fullName evidence="1">Uncharacterized protein</fullName>
    </submittedName>
</protein>
<reference evidence="1" key="1">
    <citation type="submission" date="2014-11" db="EMBL/GenBank/DDBJ databases">
        <authorList>
            <person name="Amaro Gonzalez C."/>
        </authorList>
    </citation>
    <scope>NUCLEOTIDE SEQUENCE</scope>
</reference>
<organism evidence="1">
    <name type="scientific">Anguilla anguilla</name>
    <name type="common">European freshwater eel</name>
    <name type="synonym">Muraena anguilla</name>
    <dbReference type="NCBI Taxonomy" id="7936"/>
    <lineage>
        <taxon>Eukaryota</taxon>
        <taxon>Metazoa</taxon>
        <taxon>Chordata</taxon>
        <taxon>Craniata</taxon>
        <taxon>Vertebrata</taxon>
        <taxon>Euteleostomi</taxon>
        <taxon>Actinopterygii</taxon>
        <taxon>Neopterygii</taxon>
        <taxon>Teleostei</taxon>
        <taxon>Anguilliformes</taxon>
        <taxon>Anguillidae</taxon>
        <taxon>Anguilla</taxon>
    </lineage>
</organism>
<dbReference type="AlphaFoldDB" id="A0A0E9UCW8"/>
<name>A0A0E9UCW8_ANGAN</name>